<dbReference type="Pfam" id="PF25976">
    <property type="entry name" value="LpqB_N"/>
    <property type="match status" value="1"/>
</dbReference>
<evidence type="ECO:0008006" key="6">
    <source>
        <dbReference type="Google" id="ProtNLM"/>
    </source>
</evidence>
<keyword evidence="5" id="KW-1185">Reference proteome</keyword>
<dbReference type="EMBL" id="JAVDUJ010000001">
    <property type="protein sequence ID" value="MDR6940007.1"/>
    <property type="molecule type" value="Genomic_DNA"/>
</dbReference>
<evidence type="ECO:0000313" key="4">
    <source>
        <dbReference type="EMBL" id="MDR6940007.1"/>
    </source>
</evidence>
<evidence type="ECO:0000259" key="3">
    <source>
        <dbReference type="Pfam" id="PF25976"/>
    </source>
</evidence>
<protein>
    <recommendedName>
        <fullName evidence="6">GerMN domain-containing protein</fullName>
    </recommendedName>
</protein>
<proteinExistence type="predicted"/>
<accession>A0ABU1T3P4</accession>
<feature type="signal peptide" evidence="1">
    <location>
        <begin position="1"/>
        <end position="33"/>
    </location>
</feature>
<dbReference type="Pfam" id="PF10647">
    <property type="entry name" value="Gmad1"/>
    <property type="match status" value="1"/>
</dbReference>
<sequence length="578" mass="61730">MNAIKRQHNSRQQSGKKILLGSIVLALSLPLSACSGLPTNGDVQVVERVAQREGGVVLDPKGPAKGATAEQVIAGFLRAASVGLTDNFQAARQFLTADMARKWDPLSAVRIYPDTQSYSSSQTPAGAYRVSVPTIGSVDADGIYTPASKESQLTNEFSLIRNPDGEWRIAVLDDGMMMSRALFNSLYIEAPLYFPSHIGKDLVADVRWYPRQGLVSSIARGIAKGPAKWISPAVRVVMPPDVLVSGSQVRSSDSVAVVDLSANATALPQETIMILQAQYRHSFSAAGVAQDVIITASGVQISGESQIDLQTYALQDSPLVGIQDGSVVRISRNKQQILPVMPSEIIKSLGLRDLTLAYGESLSFGSALDDSGSTLYRLDFFQKTVQSLLKGTQLIAPSIDKFGWIWSGEQQSRGDLLAIEVKSGATVQVKVPELAGVKVKFVKISREGARAVIAYERDGAIMLAAAALTRSSSGQPQALGQLLHFDQWLADVADLAWIDETNLAVLGHSTAQSTDALLLVQIGGPSETLNVLNDPVGLTAGHGKNSIVLADKSDVLYEYDSGAWRRFTAGVKDPAMAG</sequence>
<dbReference type="Proteomes" id="UP001266099">
    <property type="component" value="Unassembled WGS sequence"/>
</dbReference>
<feature type="chain" id="PRO_5045174279" description="GerMN domain-containing protein" evidence="1">
    <location>
        <begin position="34"/>
        <end position="578"/>
    </location>
</feature>
<dbReference type="InterPro" id="IPR018910">
    <property type="entry name" value="LpqB_C"/>
</dbReference>
<name>A0ABU1T3P4_9ACTO</name>
<feature type="domain" description="Lipoprotein LpqB N-terminal" evidence="3">
    <location>
        <begin position="62"/>
        <end position="183"/>
    </location>
</feature>
<reference evidence="4 5" key="1">
    <citation type="submission" date="2023-07" db="EMBL/GenBank/DDBJ databases">
        <title>Sequencing the genomes of 1000 actinobacteria strains.</title>
        <authorList>
            <person name="Klenk H.-P."/>
        </authorList>
    </citation>
    <scope>NUCLEOTIDE SEQUENCE [LARGE SCALE GENOMIC DNA]</scope>
    <source>
        <strain evidence="4 5">DSM 15539</strain>
    </source>
</reference>
<organism evidence="4 5">
    <name type="scientific">Arcanobacterium hippocoleae</name>
    <dbReference type="NCBI Taxonomy" id="149017"/>
    <lineage>
        <taxon>Bacteria</taxon>
        <taxon>Bacillati</taxon>
        <taxon>Actinomycetota</taxon>
        <taxon>Actinomycetes</taxon>
        <taxon>Actinomycetales</taxon>
        <taxon>Actinomycetaceae</taxon>
        <taxon>Arcanobacterium</taxon>
    </lineage>
</organism>
<dbReference type="InterPro" id="IPR059026">
    <property type="entry name" value="LpqB_N"/>
</dbReference>
<evidence type="ECO:0000256" key="1">
    <source>
        <dbReference type="SAM" id="SignalP"/>
    </source>
</evidence>
<evidence type="ECO:0000313" key="5">
    <source>
        <dbReference type="Proteomes" id="UP001266099"/>
    </source>
</evidence>
<gene>
    <name evidence="4" type="ORF">J2S36_001550</name>
</gene>
<keyword evidence="1" id="KW-0732">Signal</keyword>
<dbReference type="RefSeq" id="WP_309957146.1">
    <property type="nucleotide sequence ID" value="NZ_JAVDUJ010000001.1"/>
</dbReference>
<feature type="domain" description="Lipoprotein LpqB C-terminal" evidence="2">
    <location>
        <begin position="368"/>
        <end position="576"/>
    </location>
</feature>
<comment type="caution">
    <text evidence="4">The sequence shown here is derived from an EMBL/GenBank/DDBJ whole genome shotgun (WGS) entry which is preliminary data.</text>
</comment>
<evidence type="ECO:0000259" key="2">
    <source>
        <dbReference type="Pfam" id="PF10647"/>
    </source>
</evidence>